<dbReference type="InterPro" id="IPR050807">
    <property type="entry name" value="TransReg_Diox_bact_type"/>
</dbReference>
<dbReference type="SMART" id="SM00530">
    <property type="entry name" value="HTH_XRE"/>
    <property type="match status" value="1"/>
</dbReference>
<evidence type="ECO:0000256" key="1">
    <source>
        <dbReference type="ARBA" id="ARBA00023125"/>
    </source>
</evidence>
<proteinExistence type="predicted"/>
<evidence type="ECO:0000313" key="3">
    <source>
        <dbReference type="EMBL" id="MCX5618488.1"/>
    </source>
</evidence>
<evidence type="ECO:0000313" key="4">
    <source>
        <dbReference type="Proteomes" id="UP001165576"/>
    </source>
</evidence>
<feature type="domain" description="HTH cro/C1-type" evidence="2">
    <location>
        <begin position="11"/>
        <end position="65"/>
    </location>
</feature>
<reference evidence="3" key="1">
    <citation type="submission" date="2022-07" db="EMBL/GenBank/DDBJ databases">
        <title>Bombella genomes.</title>
        <authorList>
            <person name="Harer L."/>
            <person name="Styblova S."/>
            <person name="Ehrmann M."/>
        </authorList>
    </citation>
    <scope>NUCLEOTIDE SEQUENCE</scope>
    <source>
        <strain evidence="3">TMW 2.2543</strain>
    </source>
</reference>
<organism evidence="3 4">
    <name type="scientific">Bombella pluederhausensis</name>
    <dbReference type="NCBI Taxonomy" id="2967336"/>
    <lineage>
        <taxon>Bacteria</taxon>
        <taxon>Pseudomonadati</taxon>
        <taxon>Pseudomonadota</taxon>
        <taxon>Alphaproteobacteria</taxon>
        <taxon>Acetobacterales</taxon>
        <taxon>Acetobacteraceae</taxon>
        <taxon>Bombella</taxon>
    </lineage>
</organism>
<keyword evidence="1" id="KW-0238">DNA-binding</keyword>
<dbReference type="InterPro" id="IPR010982">
    <property type="entry name" value="Lambda_DNA-bd_dom_sf"/>
</dbReference>
<accession>A0ABT3WHW9</accession>
<dbReference type="RefSeq" id="WP_266116989.1">
    <property type="nucleotide sequence ID" value="NZ_JANIDY010000003.1"/>
</dbReference>
<sequence>MRQENMYDRALKTIRQYHRLSQSDLAKQINISRSYLNEIEHKKKEPSLAVLKKYADRFELPISSLMLFAEQESNKNFNKARIFFADKVLKMLEWVADGENNESKKTSATTTHTD</sequence>
<name>A0ABT3WHW9_9PROT</name>
<keyword evidence="4" id="KW-1185">Reference proteome</keyword>
<dbReference type="SUPFAM" id="SSF47413">
    <property type="entry name" value="lambda repressor-like DNA-binding domains"/>
    <property type="match status" value="1"/>
</dbReference>
<dbReference type="Pfam" id="PF01381">
    <property type="entry name" value="HTH_3"/>
    <property type="match status" value="1"/>
</dbReference>
<dbReference type="PANTHER" id="PTHR46797">
    <property type="entry name" value="HTH-TYPE TRANSCRIPTIONAL REGULATOR"/>
    <property type="match status" value="1"/>
</dbReference>
<dbReference type="PROSITE" id="PS50943">
    <property type="entry name" value="HTH_CROC1"/>
    <property type="match status" value="1"/>
</dbReference>
<dbReference type="InterPro" id="IPR001387">
    <property type="entry name" value="Cro/C1-type_HTH"/>
</dbReference>
<comment type="caution">
    <text evidence="3">The sequence shown here is derived from an EMBL/GenBank/DDBJ whole genome shotgun (WGS) entry which is preliminary data.</text>
</comment>
<gene>
    <name evidence="3" type="ORF">NQF86_07390</name>
</gene>
<dbReference type="Gene3D" id="1.10.260.40">
    <property type="entry name" value="lambda repressor-like DNA-binding domains"/>
    <property type="match status" value="1"/>
</dbReference>
<dbReference type="CDD" id="cd00093">
    <property type="entry name" value="HTH_XRE"/>
    <property type="match status" value="1"/>
</dbReference>
<dbReference type="Proteomes" id="UP001165576">
    <property type="component" value="Unassembled WGS sequence"/>
</dbReference>
<evidence type="ECO:0000259" key="2">
    <source>
        <dbReference type="PROSITE" id="PS50943"/>
    </source>
</evidence>
<protein>
    <submittedName>
        <fullName evidence="3">Helix-turn-helix domain-containing protein</fullName>
    </submittedName>
</protein>
<dbReference type="EMBL" id="JANIDY010000003">
    <property type="protein sequence ID" value="MCX5618488.1"/>
    <property type="molecule type" value="Genomic_DNA"/>
</dbReference>
<dbReference type="PANTHER" id="PTHR46797:SF1">
    <property type="entry name" value="METHYLPHOSPHONATE SYNTHASE"/>
    <property type="match status" value="1"/>
</dbReference>